<dbReference type="GO" id="GO:0046872">
    <property type="term" value="F:metal ion binding"/>
    <property type="evidence" value="ECO:0007669"/>
    <property type="project" value="UniProtKB-KW"/>
</dbReference>
<sequence>MLGQIINGDVFRTIKVKQLHPTSGAEVIDADFTILSEEQFDEIKQAMAKYKVLVFRKANLSDKEHVEFSRKLGELHDFKLHVKEPRFGYFKIFDVGNIDENGKPHALDSPRTLFGRGNALRNKGSPEYFSDLDPGSQPMVRHQIVSTHAPSGRNTFCVGNYLHHIENADGTPLLEEENAALIEKLIRHVTRPKNVLRLEWHDNGDIIAWDNVSTLHRTTGGSCGGKFTRDMRRTTVKDDSAEAWGLNPTKVVLATDSLDLKTMSFHKK</sequence>
<keyword evidence="3 7" id="KW-0223">Dioxygenase</keyword>
<feature type="domain" description="TauD/TfdA-like" evidence="6">
    <location>
        <begin position="16"/>
        <end position="92"/>
    </location>
</feature>
<dbReference type="InterPro" id="IPR042098">
    <property type="entry name" value="TauD-like_sf"/>
</dbReference>
<keyword evidence="2" id="KW-0479">Metal-binding</keyword>
<name>A0AAD4I961_9PLEO</name>
<keyword evidence="4 7" id="KW-0560">Oxidoreductase</keyword>
<keyword evidence="5" id="KW-0408">Iron</keyword>
<comment type="similarity">
    <text evidence="1">Belongs to the TfdA dioxygenase family.</text>
</comment>
<comment type="caution">
    <text evidence="7">The sequence shown here is derived from an EMBL/GenBank/DDBJ whole genome shotgun (WGS) entry which is preliminary data.</text>
</comment>
<dbReference type="PANTHER" id="PTHR43779">
    <property type="entry name" value="DIOXYGENASE RV0097-RELATED"/>
    <property type="match status" value="1"/>
</dbReference>
<dbReference type="InterPro" id="IPR003819">
    <property type="entry name" value="TauD/TfdA-like"/>
</dbReference>
<reference evidence="7" key="1">
    <citation type="submission" date="2021-07" db="EMBL/GenBank/DDBJ databases">
        <title>Genome Resource of American Ginseng Black Spot Pathogen Alternaria panax.</title>
        <authorList>
            <person name="Qiu C."/>
            <person name="Wang W."/>
            <person name="Liu Z."/>
        </authorList>
    </citation>
    <scope>NUCLEOTIDE SEQUENCE</scope>
    <source>
        <strain evidence="7">BNCC115425</strain>
    </source>
</reference>
<dbReference type="PANTHER" id="PTHR43779:SF3">
    <property type="entry name" value="(3R)-3-[(CARBOXYMETHYL)AMINO]FATTY ACID OXYGENASE_DECARBOXYLASE"/>
    <property type="match status" value="1"/>
</dbReference>
<evidence type="ECO:0000256" key="3">
    <source>
        <dbReference type="ARBA" id="ARBA00022964"/>
    </source>
</evidence>
<evidence type="ECO:0000256" key="1">
    <source>
        <dbReference type="ARBA" id="ARBA00005896"/>
    </source>
</evidence>
<evidence type="ECO:0000256" key="5">
    <source>
        <dbReference type="ARBA" id="ARBA00023004"/>
    </source>
</evidence>
<dbReference type="AlphaFoldDB" id="A0AAD4I961"/>
<evidence type="ECO:0000256" key="2">
    <source>
        <dbReference type="ARBA" id="ARBA00022723"/>
    </source>
</evidence>
<dbReference type="Proteomes" id="UP001199106">
    <property type="component" value="Unassembled WGS sequence"/>
</dbReference>
<dbReference type="GO" id="GO:0051213">
    <property type="term" value="F:dioxygenase activity"/>
    <property type="evidence" value="ECO:0007669"/>
    <property type="project" value="UniProtKB-KW"/>
</dbReference>
<evidence type="ECO:0000256" key="4">
    <source>
        <dbReference type="ARBA" id="ARBA00023002"/>
    </source>
</evidence>
<keyword evidence="8" id="KW-1185">Reference proteome</keyword>
<protein>
    <submittedName>
        <fullName evidence="7">Alpha-ketoglutarate-dependent 2,4-dichlorophenoxyacetate dioxygenase</fullName>
        <ecNumber evidence="7">1.14.11.-</ecNumber>
    </submittedName>
</protein>
<dbReference type="Pfam" id="PF02668">
    <property type="entry name" value="TauD"/>
    <property type="match status" value="2"/>
</dbReference>
<accession>A0AAD4I961</accession>
<dbReference type="InterPro" id="IPR051178">
    <property type="entry name" value="TfdA_dioxygenase"/>
</dbReference>
<feature type="domain" description="TauD/TfdA-like" evidence="6">
    <location>
        <begin position="123"/>
        <end position="235"/>
    </location>
</feature>
<evidence type="ECO:0000313" key="8">
    <source>
        <dbReference type="Proteomes" id="UP001199106"/>
    </source>
</evidence>
<evidence type="ECO:0000313" key="7">
    <source>
        <dbReference type="EMBL" id="KAG9187949.1"/>
    </source>
</evidence>
<dbReference type="Gene3D" id="3.60.130.10">
    <property type="entry name" value="Clavaminate synthase-like"/>
    <property type="match status" value="2"/>
</dbReference>
<dbReference type="SUPFAM" id="SSF51197">
    <property type="entry name" value="Clavaminate synthase-like"/>
    <property type="match status" value="1"/>
</dbReference>
<dbReference type="EMBL" id="JAANER010000006">
    <property type="protein sequence ID" value="KAG9187949.1"/>
    <property type="molecule type" value="Genomic_DNA"/>
</dbReference>
<evidence type="ECO:0000259" key="6">
    <source>
        <dbReference type="Pfam" id="PF02668"/>
    </source>
</evidence>
<organism evidence="7 8">
    <name type="scientific">Alternaria panax</name>
    <dbReference type="NCBI Taxonomy" id="48097"/>
    <lineage>
        <taxon>Eukaryota</taxon>
        <taxon>Fungi</taxon>
        <taxon>Dikarya</taxon>
        <taxon>Ascomycota</taxon>
        <taxon>Pezizomycotina</taxon>
        <taxon>Dothideomycetes</taxon>
        <taxon>Pleosporomycetidae</taxon>
        <taxon>Pleosporales</taxon>
        <taxon>Pleosporineae</taxon>
        <taxon>Pleosporaceae</taxon>
        <taxon>Alternaria</taxon>
        <taxon>Alternaria sect. Panax</taxon>
    </lineage>
</organism>
<proteinExistence type="inferred from homology"/>
<gene>
    <name evidence="7" type="ORF">G6011_01872</name>
</gene>
<dbReference type="EC" id="1.14.11.-" evidence="7"/>